<dbReference type="EMBL" id="LVLJ01001481">
    <property type="protein sequence ID" value="OAE29233.1"/>
    <property type="molecule type" value="Genomic_DNA"/>
</dbReference>
<dbReference type="AlphaFoldDB" id="A0A176W987"/>
<evidence type="ECO:0000313" key="3">
    <source>
        <dbReference type="Proteomes" id="UP000077202"/>
    </source>
</evidence>
<feature type="region of interest" description="Disordered" evidence="1">
    <location>
        <begin position="95"/>
        <end position="124"/>
    </location>
</feature>
<keyword evidence="3" id="KW-1185">Reference proteome</keyword>
<sequence>MIMNFSPGGIGRPQIVPPTVDINAVELQLLMSAGVVVVEVLAVTHFDITYQERHLHHDPSSGPNGEHAQDLDLFALVSMYVCRLRVFMSVRNGTRELDRSLQPEDCTPPTPPPPPPPTSPSHPSLAVLLAESGGIMICSSSLSDRQIK</sequence>
<organism evidence="2 3">
    <name type="scientific">Marchantia polymorpha subsp. ruderalis</name>
    <dbReference type="NCBI Taxonomy" id="1480154"/>
    <lineage>
        <taxon>Eukaryota</taxon>
        <taxon>Viridiplantae</taxon>
        <taxon>Streptophyta</taxon>
        <taxon>Embryophyta</taxon>
        <taxon>Marchantiophyta</taxon>
        <taxon>Marchantiopsida</taxon>
        <taxon>Marchantiidae</taxon>
        <taxon>Marchantiales</taxon>
        <taxon>Marchantiaceae</taxon>
        <taxon>Marchantia</taxon>
    </lineage>
</organism>
<protein>
    <submittedName>
        <fullName evidence="2">Uncharacterized protein</fullName>
    </submittedName>
</protein>
<accession>A0A176W987</accession>
<gene>
    <name evidence="2" type="ORF">AXG93_3825s1030</name>
</gene>
<reference evidence="2" key="1">
    <citation type="submission" date="2016-03" db="EMBL/GenBank/DDBJ databases">
        <title>Mechanisms controlling the formation of the plant cell surface in tip-growing cells are functionally conserved among land plants.</title>
        <authorList>
            <person name="Honkanen S."/>
            <person name="Jones V.A."/>
            <person name="Morieri G."/>
            <person name="Champion C."/>
            <person name="Hetherington A.J."/>
            <person name="Kelly S."/>
            <person name="Saint-Marcoux D."/>
            <person name="Proust H."/>
            <person name="Prescott H."/>
            <person name="Dolan L."/>
        </authorList>
    </citation>
    <scope>NUCLEOTIDE SEQUENCE [LARGE SCALE GENOMIC DNA]</scope>
    <source>
        <tissue evidence="2">Whole gametophyte</tissue>
    </source>
</reference>
<dbReference type="Proteomes" id="UP000077202">
    <property type="component" value="Unassembled WGS sequence"/>
</dbReference>
<name>A0A176W987_MARPO</name>
<comment type="caution">
    <text evidence="2">The sequence shown here is derived from an EMBL/GenBank/DDBJ whole genome shotgun (WGS) entry which is preliminary data.</text>
</comment>
<proteinExistence type="predicted"/>
<evidence type="ECO:0000313" key="2">
    <source>
        <dbReference type="EMBL" id="OAE29233.1"/>
    </source>
</evidence>
<feature type="compositionally biased region" description="Pro residues" evidence="1">
    <location>
        <begin position="106"/>
        <end position="120"/>
    </location>
</feature>
<evidence type="ECO:0000256" key="1">
    <source>
        <dbReference type="SAM" id="MobiDB-lite"/>
    </source>
</evidence>